<reference evidence="2" key="1">
    <citation type="journal article" date="2014" name="Int. J. Syst. Evol. Microbiol.">
        <title>Complete genome sequence of Corynebacterium casei LMG S-19264T (=DSM 44701T), isolated from a smear-ripened cheese.</title>
        <authorList>
            <consortium name="US DOE Joint Genome Institute (JGI-PGF)"/>
            <person name="Walter F."/>
            <person name="Albersmeier A."/>
            <person name="Kalinowski J."/>
            <person name="Ruckert C."/>
        </authorList>
    </citation>
    <scope>NUCLEOTIDE SEQUENCE</scope>
    <source>
        <strain evidence="2">KCTC 42650</strain>
    </source>
</reference>
<name>A0A8J3GUF8_9RHOB</name>
<accession>A0A8J3GUF8</accession>
<proteinExistence type="predicted"/>
<evidence type="ECO:0008006" key="4">
    <source>
        <dbReference type="Google" id="ProtNLM"/>
    </source>
</evidence>
<dbReference type="AlphaFoldDB" id="A0A8J3GUF8"/>
<keyword evidence="1" id="KW-0732">Signal</keyword>
<protein>
    <recommendedName>
        <fullName evidence="4">Peptidase inhibitor I78 family protein</fullName>
    </recommendedName>
</protein>
<feature type="signal peptide" evidence="1">
    <location>
        <begin position="1"/>
        <end position="19"/>
    </location>
</feature>
<evidence type="ECO:0000256" key="1">
    <source>
        <dbReference type="SAM" id="SignalP"/>
    </source>
</evidence>
<dbReference type="Gene3D" id="3.30.10.10">
    <property type="entry name" value="Trypsin Inhibitor V, subunit A"/>
    <property type="match status" value="1"/>
</dbReference>
<gene>
    <name evidence="2" type="ORF">GCM10017056_03340</name>
</gene>
<sequence length="84" mass="9189">MMKRLGLLLLLAACSEMPASDDNMACLSPREKALVGQPLAIAQAVMPAGTRFIPPGGVITMDYRQDRHNADYDAKRIVTRVWCG</sequence>
<feature type="chain" id="PRO_5035278343" description="Peptidase inhibitor I78 family protein" evidence="1">
    <location>
        <begin position="20"/>
        <end position="84"/>
    </location>
</feature>
<comment type="caution">
    <text evidence="2">The sequence shown here is derived from an EMBL/GenBank/DDBJ whole genome shotgun (WGS) entry which is preliminary data.</text>
</comment>
<dbReference type="RefSeq" id="WP_189678293.1">
    <property type="nucleotide sequence ID" value="NZ_BNCJ01000001.1"/>
</dbReference>
<dbReference type="Proteomes" id="UP000626220">
    <property type="component" value="Unassembled WGS sequence"/>
</dbReference>
<keyword evidence="3" id="KW-1185">Reference proteome</keyword>
<dbReference type="EMBL" id="BNCJ01000001">
    <property type="protein sequence ID" value="GHF35190.1"/>
    <property type="molecule type" value="Genomic_DNA"/>
</dbReference>
<organism evidence="2 3">
    <name type="scientific">Seohaeicola zhoushanensis</name>
    <dbReference type="NCBI Taxonomy" id="1569283"/>
    <lineage>
        <taxon>Bacteria</taxon>
        <taxon>Pseudomonadati</taxon>
        <taxon>Pseudomonadota</taxon>
        <taxon>Alphaproteobacteria</taxon>
        <taxon>Rhodobacterales</taxon>
        <taxon>Roseobacteraceae</taxon>
        <taxon>Seohaeicola</taxon>
    </lineage>
</organism>
<evidence type="ECO:0000313" key="2">
    <source>
        <dbReference type="EMBL" id="GHF35190.1"/>
    </source>
</evidence>
<reference evidence="2" key="2">
    <citation type="submission" date="2020-09" db="EMBL/GenBank/DDBJ databases">
        <authorList>
            <person name="Sun Q."/>
            <person name="Kim S."/>
        </authorList>
    </citation>
    <scope>NUCLEOTIDE SEQUENCE</scope>
    <source>
        <strain evidence="2">KCTC 42650</strain>
    </source>
</reference>
<evidence type="ECO:0000313" key="3">
    <source>
        <dbReference type="Proteomes" id="UP000626220"/>
    </source>
</evidence>